<dbReference type="EMBL" id="CAWYQH010000108">
    <property type="protein sequence ID" value="CAK8689236.1"/>
    <property type="molecule type" value="Genomic_DNA"/>
</dbReference>
<proteinExistence type="inferred from homology"/>
<feature type="domain" description="Carboxylesterase type B" evidence="4">
    <location>
        <begin position="49"/>
        <end position="533"/>
    </location>
</feature>
<dbReference type="Gene3D" id="3.40.50.1820">
    <property type="entry name" value="alpha/beta hydrolase"/>
    <property type="match status" value="2"/>
</dbReference>
<keyword evidence="3" id="KW-0472">Membrane</keyword>
<feature type="transmembrane region" description="Helical" evidence="3">
    <location>
        <begin position="1280"/>
        <end position="1298"/>
    </location>
</feature>
<dbReference type="PROSITE" id="PS00122">
    <property type="entry name" value="CARBOXYLESTERASE_B_1"/>
    <property type="match status" value="2"/>
</dbReference>
<reference evidence="5 6" key="1">
    <citation type="submission" date="2024-02" db="EMBL/GenBank/DDBJ databases">
        <authorList>
            <person name="Daric V."/>
            <person name="Darras S."/>
        </authorList>
    </citation>
    <scope>NUCLEOTIDE SEQUENCE [LARGE SCALE GENOMIC DNA]</scope>
</reference>
<keyword evidence="3" id="KW-1133">Transmembrane helix</keyword>
<dbReference type="PANTHER" id="PTHR45570:SF2">
    <property type="entry name" value="ACETYLCHOLINESTERASE 1-LIKE"/>
    <property type="match status" value="1"/>
</dbReference>
<evidence type="ECO:0000256" key="1">
    <source>
        <dbReference type="ARBA" id="ARBA00005964"/>
    </source>
</evidence>
<gene>
    <name evidence="5" type="ORF">CVLEPA_LOCUS21190</name>
</gene>
<evidence type="ECO:0000256" key="2">
    <source>
        <dbReference type="ARBA" id="ARBA00022801"/>
    </source>
</evidence>
<organism evidence="5 6">
    <name type="scientific">Clavelina lepadiformis</name>
    <name type="common">Light-bulb sea squirt</name>
    <name type="synonym">Ascidia lepadiformis</name>
    <dbReference type="NCBI Taxonomy" id="159417"/>
    <lineage>
        <taxon>Eukaryota</taxon>
        <taxon>Metazoa</taxon>
        <taxon>Chordata</taxon>
        <taxon>Tunicata</taxon>
        <taxon>Ascidiacea</taxon>
        <taxon>Aplousobranchia</taxon>
        <taxon>Clavelinidae</taxon>
        <taxon>Clavelina</taxon>
    </lineage>
</organism>
<sequence>MLALANQNPVLMGLEVALSNVIDGMKFNADLFIRAHGNTKVSNSTVIDNPKVNTTSGVVTGATTAEGHAFYSVPYGEAPIGELRFKAPVPRNGKGPIDGSGPDYVNCFEFPLNCTSDDKCDKYYSEDCLRLNVFVPPTIDFSSPPGEKNPVMVWLHGGGFYAGSGTLEFYDAVKISNQTNTIIVSVNYRLGPLGFLVFDENGTRLFEGNQGIKDQQLAMQWVQDNIEKFGGNKSMVTLFGQSAGAQSIMYHLMSPVSEPLFHRAIMESNPASFPYPTKEEAINTVTKGLLRALNCTGSELQCLTDAPAYMLLELHVQTLMFNENPDLFFIIEPYRPVLDGVEINEQPLKFFQSGKWQNYKEVVIGVMKDEEASVNVLLKNTILVLSMFESFLNWIVGPENGEKVVEKYSELAGNPGPGYDYTDLLAQAAADLLFVCPTRALTRDHHPLSGDACVLNPDRCGYAYHTLDIFHLFNVESVTSDVFATNDTAVAISQFSKFWSNFAYHGAPSKEPFEWPPYVSKSLNDQSINEWTNIRLEAPTTSPESDFRQELCDFWDTLGFYVNFTSADVTTEPTEDNTETTTGAASVLIANVFVLLLPFLPMLALASQDPVLMGLEVALSKVIGGVKFNTDHFIRAHGNTKISNSTVIDNPKVNTTSGVVTGATTAEGHAFYSVPYGEAPIGELRFKAPVPRNDKGPIDGSGPDYVHCFEFPLNCTSDDKCNKYYSEDCLRLNVFVPPTIDFSSPPGGKNPVMVWLHGGGFYAGSGTLEFYDAAKLSHQTNTIIVSVNYRLGPLGFLVFDENGTRLFEGNQGIKDQQLAMQWVQDNIEKFGGNKSMVTLFGQSAGAQSIMYHLMSPVSEPLFHRAIMESNPASFPYPTQEEAINTVTKGLLRALNCTGSELQCLMDAPAYMLLELHVQTLMFNENPDLFFIIEPYRPVLDGVEINEQPLDFFQSGKWQNNKEVIIGVMKDEEAFVNALLKNTILVLSMFESFLNWIVGPANGEKVIEKYSELAGNPGPGYDYTDLLAQAAADLLFVCPTRALTRFMSETSTLSKPSVYLYVDHHPLSGDACVLNPDLCGYAYHTLDIYYVFNVESVTSDVFATNDTAVASQFSKFWGNFAYYGAPSKELTEWPPYVSSMNGPSIEEWTSIRLEAPTTSTEYNFRQDLCDFWDSLDFYMNFTSIEETAKVTATSPGPTKPVVKPLTTEKATVIATDKFPMLTTAKTTNASTTTVRPTTITTGRLLATTTSKTSKVITATTTTMESSLETTTGACNTLVANYSVYIVYTIICTYLLHLLGQ</sequence>
<evidence type="ECO:0000256" key="3">
    <source>
        <dbReference type="SAM" id="Phobius"/>
    </source>
</evidence>
<evidence type="ECO:0000259" key="4">
    <source>
        <dbReference type="Pfam" id="PF00135"/>
    </source>
</evidence>
<keyword evidence="2" id="KW-0378">Hydrolase</keyword>
<accession>A0ABP0GEF6</accession>
<comment type="similarity">
    <text evidence="1">Belongs to the type-B carboxylesterase/lipase family.</text>
</comment>
<dbReference type="Pfam" id="PF00135">
    <property type="entry name" value="COesterase"/>
    <property type="match status" value="2"/>
</dbReference>
<keyword evidence="3" id="KW-0812">Transmembrane</keyword>
<dbReference type="Proteomes" id="UP001642483">
    <property type="component" value="Unassembled WGS sequence"/>
</dbReference>
<keyword evidence="6" id="KW-1185">Reference proteome</keyword>
<dbReference type="PANTHER" id="PTHR45570">
    <property type="entry name" value="CARBOXYLIC ESTER HYDROLASE"/>
    <property type="match status" value="1"/>
</dbReference>
<protein>
    <recommendedName>
        <fullName evidence="4">Carboxylesterase type B domain-containing protein</fullName>
    </recommendedName>
</protein>
<comment type="caution">
    <text evidence="5">The sequence shown here is derived from an EMBL/GenBank/DDBJ whole genome shotgun (WGS) entry which is preliminary data.</text>
</comment>
<dbReference type="InterPro" id="IPR019826">
    <property type="entry name" value="Carboxylesterase_B_AS"/>
</dbReference>
<feature type="domain" description="Carboxylesterase type B" evidence="4">
    <location>
        <begin position="650"/>
        <end position="1171"/>
    </location>
</feature>
<evidence type="ECO:0000313" key="5">
    <source>
        <dbReference type="EMBL" id="CAK8689236.1"/>
    </source>
</evidence>
<evidence type="ECO:0000313" key="6">
    <source>
        <dbReference type="Proteomes" id="UP001642483"/>
    </source>
</evidence>
<dbReference type="InterPro" id="IPR029058">
    <property type="entry name" value="AB_hydrolase_fold"/>
</dbReference>
<dbReference type="InterPro" id="IPR002018">
    <property type="entry name" value="CarbesteraseB"/>
</dbReference>
<dbReference type="SUPFAM" id="SSF53474">
    <property type="entry name" value="alpha/beta-Hydrolases"/>
    <property type="match status" value="2"/>
</dbReference>
<name>A0ABP0GEF6_CLALP</name>